<dbReference type="AlphaFoldDB" id="A0AA38LQL9"/>
<gene>
    <name evidence="2" type="ORF">KI387_044338</name>
</gene>
<dbReference type="Proteomes" id="UP000824469">
    <property type="component" value="Unassembled WGS sequence"/>
</dbReference>
<feature type="region of interest" description="Disordered" evidence="1">
    <location>
        <begin position="42"/>
        <end position="91"/>
    </location>
</feature>
<feature type="non-terminal residue" evidence="2">
    <location>
        <position position="1"/>
    </location>
</feature>
<evidence type="ECO:0000313" key="2">
    <source>
        <dbReference type="EMBL" id="KAH9332194.1"/>
    </source>
</evidence>
<sequence>THTARFGSASGIGGGNTAWSGTSSQTIGAQFSGMTETFNMTNTCHVPNIEGSGGGSGGASGSGSSGSSGGGNTRVNRWTGSRGQGPQPPPQ</sequence>
<feature type="region of interest" description="Disordered" evidence="1">
    <location>
        <begin position="1"/>
        <end position="24"/>
    </location>
</feature>
<name>A0AA38LQL9_TAXCH</name>
<organism evidence="2 3">
    <name type="scientific">Taxus chinensis</name>
    <name type="common">Chinese yew</name>
    <name type="synonym">Taxus wallichiana var. chinensis</name>
    <dbReference type="NCBI Taxonomy" id="29808"/>
    <lineage>
        <taxon>Eukaryota</taxon>
        <taxon>Viridiplantae</taxon>
        <taxon>Streptophyta</taxon>
        <taxon>Embryophyta</taxon>
        <taxon>Tracheophyta</taxon>
        <taxon>Spermatophyta</taxon>
        <taxon>Pinopsida</taxon>
        <taxon>Pinidae</taxon>
        <taxon>Conifers II</taxon>
        <taxon>Cupressales</taxon>
        <taxon>Taxaceae</taxon>
        <taxon>Taxus</taxon>
    </lineage>
</organism>
<evidence type="ECO:0000256" key="1">
    <source>
        <dbReference type="SAM" id="MobiDB-lite"/>
    </source>
</evidence>
<keyword evidence="3" id="KW-1185">Reference proteome</keyword>
<feature type="non-terminal residue" evidence="2">
    <location>
        <position position="91"/>
    </location>
</feature>
<dbReference type="EMBL" id="JAHRHJ020000001">
    <property type="protein sequence ID" value="KAH9332194.1"/>
    <property type="molecule type" value="Genomic_DNA"/>
</dbReference>
<accession>A0AA38LQL9</accession>
<protein>
    <submittedName>
        <fullName evidence="2">Uncharacterized protein</fullName>
    </submittedName>
</protein>
<comment type="caution">
    <text evidence="2">The sequence shown here is derived from an EMBL/GenBank/DDBJ whole genome shotgun (WGS) entry which is preliminary data.</text>
</comment>
<proteinExistence type="predicted"/>
<feature type="compositionally biased region" description="Gly residues" evidence="1">
    <location>
        <begin position="51"/>
        <end position="72"/>
    </location>
</feature>
<evidence type="ECO:0000313" key="3">
    <source>
        <dbReference type="Proteomes" id="UP000824469"/>
    </source>
</evidence>
<reference evidence="2 3" key="1">
    <citation type="journal article" date="2021" name="Nat. Plants">
        <title>The Taxus genome provides insights into paclitaxel biosynthesis.</title>
        <authorList>
            <person name="Xiong X."/>
            <person name="Gou J."/>
            <person name="Liao Q."/>
            <person name="Li Y."/>
            <person name="Zhou Q."/>
            <person name="Bi G."/>
            <person name="Li C."/>
            <person name="Du R."/>
            <person name="Wang X."/>
            <person name="Sun T."/>
            <person name="Guo L."/>
            <person name="Liang H."/>
            <person name="Lu P."/>
            <person name="Wu Y."/>
            <person name="Zhang Z."/>
            <person name="Ro D.K."/>
            <person name="Shang Y."/>
            <person name="Huang S."/>
            <person name="Yan J."/>
        </authorList>
    </citation>
    <scope>NUCLEOTIDE SEQUENCE [LARGE SCALE GENOMIC DNA]</scope>
    <source>
        <strain evidence="2">Ta-2019</strain>
    </source>
</reference>